<organism evidence="2 3">
    <name type="scientific">Cuscuta europaea</name>
    <name type="common">European dodder</name>
    <dbReference type="NCBI Taxonomy" id="41803"/>
    <lineage>
        <taxon>Eukaryota</taxon>
        <taxon>Viridiplantae</taxon>
        <taxon>Streptophyta</taxon>
        <taxon>Embryophyta</taxon>
        <taxon>Tracheophyta</taxon>
        <taxon>Spermatophyta</taxon>
        <taxon>Magnoliopsida</taxon>
        <taxon>eudicotyledons</taxon>
        <taxon>Gunneridae</taxon>
        <taxon>Pentapetalae</taxon>
        <taxon>asterids</taxon>
        <taxon>lamiids</taxon>
        <taxon>Solanales</taxon>
        <taxon>Convolvulaceae</taxon>
        <taxon>Cuscuteae</taxon>
        <taxon>Cuscuta</taxon>
        <taxon>Cuscuta subgen. Cuscuta</taxon>
    </lineage>
</organism>
<evidence type="ECO:0000313" key="2">
    <source>
        <dbReference type="EMBL" id="CAH9081083.1"/>
    </source>
</evidence>
<name>A0A9P1E629_CUSEU</name>
<dbReference type="Pfam" id="PF13976">
    <property type="entry name" value="gag_pre-integrs"/>
    <property type="match status" value="1"/>
</dbReference>
<dbReference type="EMBL" id="CAMAPE010000014">
    <property type="protein sequence ID" value="CAH9081083.1"/>
    <property type="molecule type" value="Genomic_DNA"/>
</dbReference>
<proteinExistence type="predicted"/>
<sequence>MTGNTQVLTQVEKLAPIPVTLPDGNINHATCVRQDLPTRMPIGVDKWCGGVYYFHFLDKLRAHSIKGDRSGDLWHSRLGHPSKIVLRLVSGLNKSPFIFYSNKTCSDACMR</sequence>
<dbReference type="OrthoDB" id="10438688at2759"/>
<feature type="domain" description="GAG-pre-integrase" evidence="1">
    <location>
        <begin position="51"/>
        <end position="106"/>
    </location>
</feature>
<dbReference type="AlphaFoldDB" id="A0A9P1E629"/>
<dbReference type="Proteomes" id="UP001152484">
    <property type="component" value="Unassembled WGS sequence"/>
</dbReference>
<dbReference type="InterPro" id="IPR025724">
    <property type="entry name" value="GAG-pre-integrase_dom"/>
</dbReference>
<comment type="caution">
    <text evidence="2">The sequence shown here is derived from an EMBL/GenBank/DDBJ whole genome shotgun (WGS) entry which is preliminary data.</text>
</comment>
<feature type="non-terminal residue" evidence="2">
    <location>
        <position position="1"/>
    </location>
</feature>
<reference evidence="2" key="1">
    <citation type="submission" date="2022-07" db="EMBL/GenBank/DDBJ databases">
        <authorList>
            <person name="Macas J."/>
            <person name="Novak P."/>
            <person name="Neumann P."/>
        </authorList>
    </citation>
    <scope>NUCLEOTIDE SEQUENCE</scope>
</reference>
<evidence type="ECO:0000259" key="1">
    <source>
        <dbReference type="Pfam" id="PF13976"/>
    </source>
</evidence>
<protein>
    <recommendedName>
        <fullName evidence="1">GAG-pre-integrase domain-containing protein</fullName>
    </recommendedName>
</protein>
<keyword evidence="3" id="KW-1185">Reference proteome</keyword>
<accession>A0A9P1E629</accession>
<evidence type="ECO:0000313" key="3">
    <source>
        <dbReference type="Proteomes" id="UP001152484"/>
    </source>
</evidence>
<gene>
    <name evidence="2" type="ORF">CEURO_LOCUS7734</name>
</gene>